<dbReference type="Pfam" id="PF03483">
    <property type="entry name" value="B3_4"/>
    <property type="match status" value="1"/>
</dbReference>
<name>U2P6L9_9BACT</name>
<keyword evidence="3" id="KW-1185">Reference proteome</keyword>
<dbReference type="SMART" id="SM00873">
    <property type="entry name" value="B3_4"/>
    <property type="match status" value="1"/>
</dbReference>
<proteinExistence type="predicted"/>
<feature type="domain" description="B3/B4 tRNA-binding" evidence="1">
    <location>
        <begin position="96"/>
        <end position="245"/>
    </location>
</feature>
<comment type="caution">
    <text evidence="2">The sequence shown here is derived from an EMBL/GenBank/DDBJ whole genome shotgun (WGS) entry which is preliminary data.</text>
</comment>
<dbReference type="SUPFAM" id="SSF56037">
    <property type="entry name" value="PheT/TilS domain"/>
    <property type="match status" value="1"/>
</dbReference>
<dbReference type="EMBL" id="AWEY01000023">
    <property type="protein sequence ID" value="ERK39359.1"/>
    <property type="molecule type" value="Genomic_DNA"/>
</dbReference>
<dbReference type="InterPro" id="IPR005146">
    <property type="entry name" value="B3/B4_tRNA-bd"/>
</dbReference>
<reference evidence="2 3" key="1">
    <citation type="submission" date="2013-08" db="EMBL/GenBank/DDBJ databases">
        <authorList>
            <person name="Durkin A.S."/>
            <person name="Haft D.R."/>
            <person name="McCorrison J."/>
            <person name="Torralba M."/>
            <person name="Gillis M."/>
            <person name="Haft D.H."/>
            <person name="Methe B."/>
            <person name="Sutton G."/>
            <person name="Nelson K.E."/>
        </authorList>
    </citation>
    <scope>NUCLEOTIDE SEQUENCE [LARGE SCALE GENOMIC DNA]</scope>
    <source>
        <strain evidence="2 3">F0067</strain>
    </source>
</reference>
<dbReference type="PATRIC" id="fig|1115809.3.peg.1348"/>
<dbReference type="Gene3D" id="3.50.40.10">
    <property type="entry name" value="Phenylalanyl-trna Synthetase, Chain B, domain 3"/>
    <property type="match status" value="1"/>
</dbReference>
<evidence type="ECO:0000313" key="3">
    <source>
        <dbReference type="Proteomes" id="UP000016648"/>
    </source>
</evidence>
<dbReference type="Proteomes" id="UP000016648">
    <property type="component" value="Unassembled WGS sequence"/>
</dbReference>
<gene>
    <name evidence="2" type="ORF">HMPREF9135_1787</name>
</gene>
<organism evidence="2 3">
    <name type="scientific">Segatella baroniae F0067</name>
    <dbReference type="NCBI Taxonomy" id="1115809"/>
    <lineage>
        <taxon>Bacteria</taxon>
        <taxon>Pseudomonadati</taxon>
        <taxon>Bacteroidota</taxon>
        <taxon>Bacteroidia</taxon>
        <taxon>Bacteroidales</taxon>
        <taxon>Prevotellaceae</taxon>
        <taxon>Segatella</taxon>
    </lineage>
</organism>
<dbReference type="AlphaFoldDB" id="U2P6L9"/>
<sequence>MKGLLLDGERGPFAWSKARFCNAVVNQMENEKTMMKIILSDEIKAVCPDFVCGCVEAQVENTPYSEALWGEIEEREARFKASLTTETLKDIGSIAATRRVYRACGKDPSRYRPSGEALVRRILQGKGLYQVNTLVDIINLASMVSGYSIGGFDADKFRGDTLTLGVGRRDEPYEGIGRGLLNIEGLPVYRDAEGGVGTPTSDHERTKIDLSTRHLLVLVNGYDGDGAQVQATADYIRELLGKYGGCDGTVSVFLRHAREE</sequence>
<dbReference type="PANTHER" id="PTHR39209">
    <property type="match status" value="1"/>
</dbReference>
<dbReference type="GO" id="GO:0004826">
    <property type="term" value="F:phenylalanine-tRNA ligase activity"/>
    <property type="evidence" value="ECO:0007669"/>
    <property type="project" value="InterPro"/>
</dbReference>
<dbReference type="InterPro" id="IPR020825">
    <property type="entry name" value="Phe-tRNA_synthase-like_B3/B4"/>
</dbReference>
<dbReference type="GO" id="GO:0003723">
    <property type="term" value="F:RNA binding"/>
    <property type="evidence" value="ECO:0007669"/>
    <property type="project" value="InterPro"/>
</dbReference>
<dbReference type="PANTHER" id="PTHR39209:SF2">
    <property type="entry name" value="CYTOPLASMIC PROTEIN"/>
    <property type="match status" value="1"/>
</dbReference>
<accession>U2P6L9</accession>
<evidence type="ECO:0000313" key="2">
    <source>
        <dbReference type="EMBL" id="ERK39359.1"/>
    </source>
</evidence>
<protein>
    <submittedName>
        <fullName evidence="2">B3/4 domain protein</fullName>
    </submittedName>
</protein>
<evidence type="ECO:0000259" key="1">
    <source>
        <dbReference type="SMART" id="SM00873"/>
    </source>
</evidence>